<dbReference type="PRINTS" id="PR00081">
    <property type="entry name" value="GDHRDH"/>
</dbReference>
<evidence type="ECO:0000256" key="1">
    <source>
        <dbReference type="ARBA" id="ARBA00006484"/>
    </source>
</evidence>
<evidence type="ECO:0000313" key="4">
    <source>
        <dbReference type="Proteomes" id="UP001595900"/>
    </source>
</evidence>
<dbReference type="PANTHER" id="PTHR24320:SF148">
    <property type="entry name" value="NAD(P)-BINDING ROSSMANN-FOLD SUPERFAMILY PROTEIN"/>
    <property type="match status" value="1"/>
</dbReference>
<evidence type="ECO:0000313" key="3">
    <source>
        <dbReference type="EMBL" id="MFC4242485.1"/>
    </source>
</evidence>
<dbReference type="PANTHER" id="PTHR24320">
    <property type="entry name" value="RETINOL DEHYDROGENASE"/>
    <property type="match status" value="1"/>
</dbReference>
<dbReference type="RefSeq" id="WP_390227318.1">
    <property type="nucleotide sequence ID" value="NZ_JBHSCN010000002.1"/>
</dbReference>
<dbReference type="InterPro" id="IPR036291">
    <property type="entry name" value="NAD(P)-bd_dom_sf"/>
</dbReference>
<keyword evidence="2" id="KW-0560">Oxidoreductase</keyword>
<dbReference type="SUPFAM" id="SSF51735">
    <property type="entry name" value="NAD(P)-binding Rossmann-fold domains"/>
    <property type="match status" value="1"/>
</dbReference>
<comment type="caution">
    <text evidence="3">The sequence shown here is derived from an EMBL/GenBank/DDBJ whole genome shotgun (WGS) entry which is preliminary data.</text>
</comment>
<proteinExistence type="inferred from homology"/>
<dbReference type="EMBL" id="JBHSCN010000002">
    <property type="protein sequence ID" value="MFC4242485.1"/>
    <property type="molecule type" value="Genomic_DNA"/>
</dbReference>
<reference evidence="4" key="1">
    <citation type="journal article" date="2019" name="Int. J. Syst. Evol. Microbiol.">
        <title>The Global Catalogue of Microorganisms (GCM) 10K type strain sequencing project: providing services to taxonomists for standard genome sequencing and annotation.</title>
        <authorList>
            <consortium name="The Broad Institute Genomics Platform"/>
            <consortium name="The Broad Institute Genome Sequencing Center for Infectious Disease"/>
            <person name="Wu L."/>
            <person name="Ma J."/>
        </authorList>
    </citation>
    <scope>NUCLEOTIDE SEQUENCE [LARGE SCALE GENOMIC DNA]</scope>
    <source>
        <strain evidence="4">CGMCC 1.10363</strain>
    </source>
</reference>
<dbReference type="Proteomes" id="UP001595900">
    <property type="component" value="Unassembled WGS sequence"/>
</dbReference>
<comment type="similarity">
    <text evidence="1">Belongs to the short-chain dehydrogenases/reductases (SDR) family.</text>
</comment>
<accession>A0ABV8Q295</accession>
<gene>
    <name evidence="3" type="ORF">ACFOYW_03790</name>
</gene>
<sequence>MTTRTDRITSTFDWASTATDVIAGIDLAGKRALITRAAGGIGLETARAIALAGAEVTIAARNLGAAEQAAADIRRTVSAPVRTAYLDLADAATVDELAAAVNAAGPLHLLINNAGVMALPERRLSPEGHELQFATNHLGHFRLAVGLLPALRAEGARVVAVSSRASLNSPVVFDDIDFERRSYDPALAYAQSKTANVLFAVGAATRWAGDGVFVNALHPGAVLDSNLSRYYDPAELEAIRNSGKYTYKSTAQGAATSTFVATSPLLDGIAGRYFENCQEADVDDPTACGIDAAGVAPHALDPEAADRLWAVSEQMTGLTA</sequence>
<dbReference type="InterPro" id="IPR002347">
    <property type="entry name" value="SDR_fam"/>
</dbReference>
<name>A0ABV8Q295_9MICO</name>
<keyword evidence="4" id="KW-1185">Reference proteome</keyword>
<protein>
    <submittedName>
        <fullName evidence="3">SDR family NAD(P)-dependent oxidoreductase</fullName>
    </submittedName>
</protein>
<evidence type="ECO:0000256" key="2">
    <source>
        <dbReference type="ARBA" id="ARBA00023002"/>
    </source>
</evidence>
<organism evidence="3 4">
    <name type="scientific">Gryllotalpicola reticulitermitis</name>
    <dbReference type="NCBI Taxonomy" id="1184153"/>
    <lineage>
        <taxon>Bacteria</taxon>
        <taxon>Bacillati</taxon>
        <taxon>Actinomycetota</taxon>
        <taxon>Actinomycetes</taxon>
        <taxon>Micrococcales</taxon>
        <taxon>Microbacteriaceae</taxon>
        <taxon>Gryllotalpicola</taxon>
    </lineage>
</organism>
<dbReference type="Pfam" id="PF00106">
    <property type="entry name" value="adh_short"/>
    <property type="match status" value="1"/>
</dbReference>
<dbReference type="Gene3D" id="3.40.50.720">
    <property type="entry name" value="NAD(P)-binding Rossmann-like Domain"/>
    <property type="match status" value="1"/>
</dbReference>